<dbReference type="SUPFAM" id="SSF56436">
    <property type="entry name" value="C-type lectin-like"/>
    <property type="match status" value="1"/>
</dbReference>
<gene>
    <name evidence="3" type="ORF">G7B40_029990</name>
</gene>
<name>A0AAP5MD21_9CYAN</name>
<accession>A0AAP5MD21</accession>
<comment type="caution">
    <text evidence="3">The sequence shown here is derived from an EMBL/GenBank/DDBJ whole genome shotgun (WGS) entry which is preliminary data.</text>
</comment>
<dbReference type="RefSeq" id="WP_243902575.1">
    <property type="nucleotide sequence ID" value="NZ_CAWQFN010000484.1"/>
</dbReference>
<dbReference type="InterPro" id="IPR005532">
    <property type="entry name" value="SUMF_dom"/>
</dbReference>
<evidence type="ECO:0000256" key="1">
    <source>
        <dbReference type="SAM" id="MobiDB-lite"/>
    </source>
</evidence>
<proteinExistence type="predicted"/>
<evidence type="ECO:0000313" key="3">
    <source>
        <dbReference type="EMBL" id="MDR9898759.1"/>
    </source>
</evidence>
<organism evidence="3 4">
    <name type="scientific">Aetokthonos hydrillicola Thurmond2011</name>
    <dbReference type="NCBI Taxonomy" id="2712845"/>
    <lineage>
        <taxon>Bacteria</taxon>
        <taxon>Bacillati</taxon>
        <taxon>Cyanobacteriota</taxon>
        <taxon>Cyanophyceae</taxon>
        <taxon>Nostocales</taxon>
        <taxon>Hapalosiphonaceae</taxon>
        <taxon>Aetokthonos</taxon>
    </lineage>
</organism>
<feature type="region of interest" description="Disordered" evidence="1">
    <location>
        <begin position="86"/>
        <end position="122"/>
    </location>
</feature>
<dbReference type="Gene3D" id="3.90.1580.10">
    <property type="entry name" value="paralog of FGE (formylglycine-generating enzyme)"/>
    <property type="match status" value="1"/>
</dbReference>
<dbReference type="Pfam" id="PF03781">
    <property type="entry name" value="FGE-sulfatase"/>
    <property type="match status" value="1"/>
</dbReference>
<evidence type="ECO:0000259" key="2">
    <source>
        <dbReference type="Pfam" id="PF03781"/>
    </source>
</evidence>
<dbReference type="GO" id="GO:0120147">
    <property type="term" value="F:formylglycine-generating oxidase activity"/>
    <property type="evidence" value="ECO:0007669"/>
    <property type="project" value="TreeGrafter"/>
</dbReference>
<dbReference type="InterPro" id="IPR016187">
    <property type="entry name" value="CTDL_fold"/>
</dbReference>
<protein>
    <submittedName>
        <fullName evidence="3">SUMF1/EgtB/PvdO family nonheme iron enzyme</fullName>
    </submittedName>
</protein>
<dbReference type="EMBL" id="JAALHA020000019">
    <property type="protein sequence ID" value="MDR9898759.1"/>
    <property type="molecule type" value="Genomic_DNA"/>
</dbReference>
<feature type="domain" description="Sulfatase-modifying factor enzyme-like" evidence="2">
    <location>
        <begin position="651"/>
        <end position="887"/>
    </location>
</feature>
<keyword evidence="4" id="KW-1185">Reference proteome</keyword>
<sequence length="897" mass="102224">MSEPPLLNLFLRLRDAGLLLGIDQYHLAVSALLQSIDKGLDISDQRAVARLCKTIWVKSRQQERLFDKCWDEIISHRVRSSQSLIEPPVTQAPETTEIKPPENIPTPPEGEPEAETEFFPAPAPSDNAVVSAVRTKLREGYYFPVSREQLRQSWRLLTQKLPSSIPSQMDVPATVIDVAKRGFFVKPVLTAAQIKYREVVLLIDQSSSMVPFAPFCRQLREIWHEAKVYYFRNIPTAEFYYDTQCLQGEAVKSILVRFSKEKTLIVIVSDAGAARRRTVPSRWEETVDFLEMLIPQVNRVAWLNLLPRFHWRDTTAEFIAKINSLVPMFALEPAEYQQMLQWLLYGKNVKSFLAQADQKSSQQKQFGTFNIWDIGEYNAKGKIQAFNIMFGEVYTKFASHAAFPLLLTPDLLYCLWWKFFREPGQKSQTVPWYAVADVLLSDLCQEVDVELYEMPAEVRDELLSQCQDKFGEKRLQELSEFLIKYIERQVNKQKPDFLLRDLLQVNQWTALAYTQKGDEAAKQLAEKLRQAYLQNNKAELVRLSEVIATLAAPLKEKYAPLLVVARGYRALVRGDEEGKVAAQTELKQMLGVGETVDVAGVILERPDILNLIRLSPPFEIVTVNRRGEIIRRETKQAKYFTEYLSDSISLEMMAIPGGTFLMGSPETEAGRRNSESPQHEVTVPPFFMGKYPVTQAQWRFVATLEQVNRELEPDPSSFKGENLPIETISWYEAVEFCDRLSKYTGRRYQLPSEAQWEYACRAGTTTPFHFGETITSDLANYNAEFAYADSPKGEFREKTTPVGSFGLANAFGLYDMHGLVWEWCADSWHGNYDGAPADGSSPISRKVIEKYFHHLRVLRGGSWISNPGLCRSASRGNDDGSIGFRVVCAVSHRTLNP</sequence>
<dbReference type="PANTHER" id="PTHR23150:SF19">
    <property type="entry name" value="FORMYLGLYCINE-GENERATING ENZYME"/>
    <property type="match status" value="1"/>
</dbReference>
<evidence type="ECO:0000313" key="4">
    <source>
        <dbReference type="Proteomes" id="UP000667802"/>
    </source>
</evidence>
<dbReference type="Proteomes" id="UP000667802">
    <property type="component" value="Unassembled WGS sequence"/>
</dbReference>
<dbReference type="InterPro" id="IPR042095">
    <property type="entry name" value="SUMF_sf"/>
</dbReference>
<dbReference type="InterPro" id="IPR051043">
    <property type="entry name" value="Sulfatase_Mod_Factor_Kinase"/>
</dbReference>
<reference evidence="4" key="1">
    <citation type="journal article" date="2021" name="Science">
        <title>Hunting the eagle killer: A cyanobacterial neurotoxin causes vacuolar myelinopathy.</title>
        <authorList>
            <person name="Breinlinger S."/>
            <person name="Phillips T.J."/>
            <person name="Haram B.N."/>
            <person name="Mares J."/>
            <person name="Martinez Yerena J.A."/>
            <person name="Hrouzek P."/>
            <person name="Sobotka R."/>
            <person name="Henderson W.M."/>
            <person name="Schmieder P."/>
            <person name="Williams S.M."/>
            <person name="Lauderdale J.D."/>
            <person name="Wilde H.D."/>
            <person name="Gerrin W."/>
            <person name="Kust A."/>
            <person name="Washington J.W."/>
            <person name="Wagner C."/>
            <person name="Geier B."/>
            <person name="Liebeke M."/>
            <person name="Enke H."/>
            <person name="Niedermeyer T.H.J."/>
            <person name="Wilde S.B."/>
        </authorList>
    </citation>
    <scope>NUCLEOTIDE SEQUENCE [LARGE SCALE GENOMIC DNA]</scope>
    <source>
        <strain evidence="4">Thurmond2011</strain>
    </source>
</reference>
<dbReference type="AlphaFoldDB" id="A0AAP5MD21"/>
<dbReference type="PANTHER" id="PTHR23150">
    <property type="entry name" value="SULFATASE MODIFYING FACTOR 1, 2"/>
    <property type="match status" value="1"/>
</dbReference>